<name>A0ABP4HE53_9ACTN</name>
<protein>
    <recommendedName>
        <fullName evidence="3">(3,5-dihydroxycyclohex-3-enyl)acetyl-CoA dehydratase subunit B</fullName>
    </recommendedName>
</protein>
<dbReference type="Proteomes" id="UP001500037">
    <property type="component" value="Unassembled WGS sequence"/>
</dbReference>
<evidence type="ECO:0000313" key="2">
    <source>
        <dbReference type="Proteomes" id="UP001500037"/>
    </source>
</evidence>
<organism evidence="1 2">
    <name type="scientific">Kitasatospora nipponensis</name>
    <dbReference type="NCBI Taxonomy" id="258049"/>
    <lineage>
        <taxon>Bacteria</taxon>
        <taxon>Bacillati</taxon>
        <taxon>Actinomycetota</taxon>
        <taxon>Actinomycetes</taxon>
        <taxon>Kitasatosporales</taxon>
        <taxon>Streptomycetaceae</taxon>
        <taxon>Kitasatospora</taxon>
    </lineage>
</organism>
<evidence type="ECO:0000313" key="1">
    <source>
        <dbReference type="EMBL" id="GAA1260229.1"/>
    </source>
</evidence>
<comment type="caution">
    <text evidence="1">The sequence shown here is derived from an EMBL/GenBank/DDBJ whole genome shotgun (WGS) entry which is preliminary data.</text>
</comment>
<dbReference type="RefSeq" id="WP_344444978.1">
    <property type="nucleotide sequence ID" value="NZ_BAAALF010000138.1"/>
</dbReference>
<gene>
    <name evidence="1" type="ORF">GCM10009665_57780</name>
</gene>
<accession>A0ABP4HE53</accession>
<sequence length="236" mass="24152">MKRSTTTEQQPAAPTGGEALRLRIDGRRGLTAEAVAAVTAVCDSAEDGAGPGKVIVEVSGAPEASWSTDLTVALVSKWERAVRRLERLPATTIAVADGDCGGLALDAMLAADYRIATDTVRLVIPVGDGTAWPGMAIYRLAQHGAHTAAIRRAVLFGTPIAAADAVALHLVDELAADPAAALALAAERGGVVTGTELAIRRQLMVDAAATSFDEALGVHLAACDRTLRRAAVGASA</sequence>
<keyword evidence="2" id="KW-1185">Reference proteome</keyword>
<proteinExistence type="predicted"/>
<dbReference type="InterPro" id="IPR029045">
    <property type="entry name" value="ClpP/crotonase-like_dom_sf"/>
</dbReference>
<evidence type="ECO:0008006" key="3">
    <source>
        <dbReference type="Google" id="ProtNLM"/>
    </source>
</evidence>
<dbReference type="NCBIfam" id="NF042431">
    <property type="entry name" value="EnCoAhydt_DpgB"/>
    <property type="match status" value="1"/>
</dbReference>
<dbReference type="EMBL" id="BAAALF010000138">
    <property type="protein sequence ID" value="GAA1260229.1"/>
    <property type="molecule type" value="Genomic_DNA"/>
</dbReference>
<dbReference type="Gene3D" id="3.90.226.10">
    <property type="entry name" value="2-enoyl-CoA Hydratase, Chain A, domain 1"/>
    <property type="match status" value="1"/>
</dbReference>
<dbReference type="SUPFAM" id="SSF52096">
    <property type="entry name" value="ClpP/crotonase"/>
    <property type="match status" value="1"/>
</dbReference>
<reference evidence="2" key="1">
    <citation type="journal article" date="2019" name="Int. J. Syst. Evol. Microbiol.">
        <title>The Global Catalogue of Microorganisms (GCM) 10K type strain sequencing project: providing services to taxonomists for standard genome sequencing and annotation.</title>
        <authorList>
            <consortium name="The Broad Institute Genomics Platform"/>
            <consortium name="The Broad Institute Genome Sequencing Center for Infectious Disease"/>
            <person name="Wu L."/>
            <person name="Ma J."/>
        </authorList>
    </citation>
    <scope>NUCLEOTIDE SEQUENCE [LARGE SCALE GENOMIC DNA]</scope>
    <source>
        <strain evidence="2">JCM 13004</strain>
    </source>
</reference>
<dbReference type="InterPro" id="IPR053545">
    <property type="entry name" value="Enoyl-CoA_hydratase-like"/>
</dbReference>